<dbReference type="PROSITE" id="PS51257">
    <property type="entry name" value="PROKAR_LIPOPROTEIN"/>
    <property type="match status" value="1"/>
</dbReference>
<reference evidence="3" key="1">
    <citation type="submission" date="2022-01" db="EMBL/GenBank/DDBJ databases">
        <authorList>
            <person name="Wang Y."/>
        </authorList>
    </citation>
    <scope>NUCLEOTIDE SEQUENCE</scope>
    <source>
        <strain evidence="3">WB101</strain>
    </source>
</reference>
<keyword evidence="1" id="KW-0732">Signal</keyword>
<feature type="domain" description="ASPIC/UnbV" evidence="2">
    <location>
        <begin position="533"/>
        <end position="598"/>
    </location>
</feature>
<dbReference type="EMBL" id="JAKLWS010000026">
    <property type="protein sequence ID" value="MCG2590150.1"/>
    <property type="molecule type" value="Genomic_DNA"/>
</dbReference>
<keyword evidence="4" id="KW-1185">Reference proteome</keyword>
<dbReference type="SUPFAM" id="SSF69318">
    <property type="entry name" value="Integrin alpha N-terminal domain"/>
    <property type="match status" value="3"/>
</dbReference>
<dbReference type="InterPro" id="IPR027039">
    <property type="entry name" value="Crtac1"/>
</dbReference>
<protein>
    <submittedName>
        <fullName evidence="3">VCBS repeat-containing protein</fullName>
    </submittedName>
</protein>
<dbReference type="InterPro" id="IPR011519">
    <property type="entry name" value="UnbV_ASPIC"/>
</dbReference>
<reference evidence="3" key="2">
    <citation type="submission" date="2024-05" db="EMBL/GenBank/DDBJ databases">
        <title>Rhodohalobacter halophilus gen. nov., sp. nov., a moderately halophilic member of the family Balneolaceae.</title>
        <authorList>
            <person name="Xia J."/>
        </authorList>
    </citation>
    <scope>NUCLEOTIDE SEQUENCE</scope>
    <source>
        <strain evidence="3">WB101</strain>
    </source>
</reference>
<dbReference type="InterPro" id="IPR013517">
    <property type="entry name" value="FG-GAP"/>
</dbReference>
<dbReference type="PANTHER" id="PTHR16026">
    <property type="entry name" value="CARTILAGE ACIDIC PROTEIN 1"/>
    <property type="match status" value="1"/>
</dbReference>
<comment type="caution">
    <text evidence="3">The sequence shown here is derived from an EMBL/GenBank/DDBJ whole genome shotgun (WGS) entry which is preliminary data.</text>
</comment>
<dbReference type="Gene3D" id="2.130.10.130">
    <property type="entry name" value="Integrin alpha, N-terminal"/>
    <property type="match status" value="5"/>
</dbReference>
<proteinExistence type="predicted"/>
<sequence>MRCKQVHVPLQSLGVLIYILLLLSGCSSENNRQLQFEKLPSSQTGLNFQNVVEENVDLNVVTNEMIYNGAGVAAGDIDNDGLADLFFASNMGTSKLYKNQGEFSFSDITEESGIDTAGKWAVGVTMVDINADGFMDIYISYGGPYAAPNRRSNELYVNNGDLTFTEKAAEYGIDDTGFTTHAVFFDYNMDNLLDLYLLTNGQGEVPPNVIRPKQTEGEHVNTDRLYRNNGNGTFTNVSEEAGILIEGYGLGVNMLDINLDGLPDIHAANDFLPNDVVYINNGDGTFTDQASTYFRHQSYSSMGTDFGDINNDGYMDIIVVDMLPESDSRVKQMYQTIGYQRFISELNSGYDPQVKRNVLQLHTGLTADGIPAYSEIGLFAGIENTDWSWSALFADFDNDKFSDLLITNGLPRNPADSDFSEIKMNLLRGSSFDRSTKEQLFQELLKLEGSHEPNYLFRNNGNLTFSDVSKDWGFSDPGYSTGAIYVDLNNDGSLDIVINNTNEEAFVYRNRADTTDANYLQIKLQGPGKNLQAIGSKVVVYADGSELHHHYSVSRGYLSSMATPIHFGLGEISKVDSVVVTWPDRTMQSIMNIPVNSLTEISYTNRNSSVPDQRRTVSDPKIFQDVTEKKGVNFEHLEEDFIDFRIQPLLPHKFSKLGPGLAVADVNQDGLEDFFVGGAFEQSGEIFIQKMDGTFSSKELDGGNNYEKDMGALFVDLNGDSFKDLYVSSGGSEFRTGSEYYQDRVYFGDGDGGFTLQKDVLPPIYTSSSVVAAADFDRDGTQDIFVGGRILPNQYPNPPQSYILTYQEGRFVNITDAVAPQMKEIGLVSGATWSDFNNDKWPDLIVTGEWMPITVFENREGRLENVTDELGLSETVGWWNSIIAGDFNQDGYIDYVAGNLGLNSTVQNTENGNVQITFGDFNRDGLTDPVISQMLNGIRKPVHLRDDMLMQMPVLESRYPTYKSYGEAALSDVLSSEHLASDKNYTVDTFETTVFINEEGESFRVETLPAEAQFAPVFGLQAGDFDADGFPDILMTGNSFSTETFTGWYDAFSGLFLKGNGDGNFEAVPFSKSGFYFPGDAKSLASLTGVNDEKLILAARNNGKLEIFEANQSKEQIALRLQPDDRTVEIKYINGRVEKREFYEGGGFLSQKSRILFVGKNVEQLTICNESGNCRTRTP</sequence>
<dbReference type="PANTHER" id="PTHR16026:SF0">
    <property type="entry name" value="CARTILAGE ACIDIC PROTEIN 1"/>
    <property type="match status" value="1"/>
</dbReference>
<dbReference type="RefSeq" id="WP_237855507.1">
    <property type="nucleotide sequence ID" value="NZ_JAKLWS010000026.1"/>
</dbReference>
<dbReference type="Pfam" id="PF13517">
    <property type="entry name" value="FG-GAP_3"/>
    <property type="match status" value="6"/>
</dbReference>
<organism evidence="3 4">
    <name type="scientific">Rhodohalobacter sulfatireducens</name>
    <dbReference type="NCBI Taxonomy" id="2911366"/>
    <lineage>
        <taxon>Bacteria</taxon>
        <taxon>Pseudomonadati</taxon>
        <taxon>Balneolota</taxon>
        <taxon>Balneolia</taxon>
        <taxon>Balneolales</taxon>
        <taxon>Balneolaceae</taxon>
        <taxon>Rhodohalobacter</taxon>
    </lineage>
</organism>
<evidence type="ECO:0000259" key="2">
    <source>
        <dbReference type="Pfam" id="PF07593"/>
    </source>
</evidence>
<gene>
    <name evidence="3" type="ORF">L6773_16355</name>
</gene>
<accession>A0ABS9KH49</accession>
<evidence type="ECO:0000256" key="1">
    <source>
        <dbReference type="ARBA" id="ARBA00022729"/>
    </source>
</evidence>
<dbReference type="Pfam" id="PF07593">
    <property type="entry name" value="UnbV_ASPIC"/>
    <property type="match status" value="1"/>
</dbReference>
<evidence type="ECO:0000313" key="4">
    <source>
        <dbReference type="Proteomes" id="UP001165366"/>
    </source>
</evidence>
<name>A0ABS9KH49_9BACT</name>
<dbReference type="InterPro" id="IPR028994">
    <property type="entry name" value="Integrin_alpha_N"/>
</dbReference>
<evidence type="ECO:0000313" key="3">
    <source>
        <dbReference type="EMBL" id="MCG2590150.1"/>
    </source>
</evidence>
<dbReference type="Proteomes" id="UP001165366">
    <property type="component" value="Unassembled WGS sequence"/>
</dbReference>